<dbReference type="InterPro" id="IPR035965">
    <property type="entry name" value="PAS-like_dom_sf"/>
</dbReference>
<evidence type="ECO:0000313" key="5">
    <source>
        <dbReference type="Proteomes" id="UP000245934"/>
    </source>
</evidence>
<dbReference type="InterPro" id="IPR013767">
    <property type="entry name" value="PAS_fold"/>
</dbReference>
<dbReference type="CDD" id="cd00130">
    <property type="entry name" value="PAS"/>
    <property type="match status" value="1"/>
</dbReference>
<accession>A0A2V2N5M7</accession>
<dbReference type="Gene3D" id="3.30.450.20">
    <property type="entry name" value="PAS domain"/>
    <property type="match status" value="1"/>
</dbReference>
<evidence type="ECO:0000259" key="3">
    <source>
        <dbReference type="PROSITE" id="PS50112"/>
    </source>
</evidence>
<dbReference type="GeneID" id="97609970"/>
<dbReference type="RefSeq" id="WP_109940313.1">
    <property type="nucleotide sequence ID" value="NZ_CP176366.1"/>
</dbReference>
<keyword evidence="1" id="KW-0597">Phosphoprotein</keyword>
<comment type="caution">
    <text evidence="4">The sequence shown here is derived from an EMBL/GenBank/DDBJ whole genome shotgun (WGS) entry which is preliminary data.</text>
</comment>
<reference evidence="4 5" key="1">
    <citation type="submission" date="2018-05" db="EMBL/GenBank/DDBJ databases">
        <title>Draft genome of Methanospirillum stamsii Pt1.</title>
        <authorList>
            <person name="Dueholm M.S."/>
            <person name="Nielsen P.H."/>
            <person name="Bakmann L.F."/>
            <person name="Otzen D.E."/>
        </authorList>
    </citation>
    <scope>NUCLEOTIDE SEQUENCE [LARGE SCALE GENOMIC DNA]</scope>
    <source>
        <strain evidence="4 5">Pt1</strain>
    </source>
</reference>
<dbReference type="Pfam" id="PF00072">
    <property type="entry name" value="Response_reg"/>
    <property type="match status" value="1"/>
</dbReference>
<evidence type="ECO:0000259" key="2">
    <source>
        <dbReference type="PROSITE" id="PS50110"/>
    </source>
</evidence>
<dbReference type="AlphaFoldDB" id="A0A2V2N5M7"/>
<dbReference type="EMBL" id="QGMZ01000013">
    <property type="protein sequence ID" value="PWR75119.1"/>
    <property type="molecule type" value="Genomic_DNA"/>
</dbReference>
<gene>
    <name evidence="4" type="ORF">DLD82_06540</name>
</gene>
<sequence>MFESHKNPLHEILIVEDDEIIATLIERFLTQHDYVVCGKVASGEEAIYKAAEHLPDIVLMDINLAGKIDGITATKFITAMFQIPVIFLSGQDDETTLERATLAEPASFIIKPFNAKDLYSNIDIALHNDRILKKSKDYQPSKIRRIARAALSELDAYFILDKRGRIMFVNPYGEHLLNVDRNDAILKPIGKYLTFYDTRQNTVFSDTFNDVIRESLVLGIRHHIAVKMSDNSYRHVVLQSTSIRDSENETIGMMVRLHMKTKSEI</sequence>
<dbReference type="GO" id="GO:0000160">
    <property type="term" value="P:phosphorelay signal transduction system"/>
    <property type="evidence" value="ECO:0007669"/>
    <property type="project" value="InterPro"/>
</dbReference>
<dbReference type="PROSITE" id="PS50112">
    <property type="entry name" value="PAS"/>
    <property type="match status" value="1"/>
</dbReference>
<feature type="domain" description="PAS" evidence="3">
    <location>
        <begin position="139"/>
        <end position="215"/>
    </location>
</feature>
<keyword evidence="5" id="KW-1185">Reference proteome</keyword>
<dbReference type="PANTHER" id="PTHR43228:SF6">
    <property type="entry name" value="RESPONSE REGULATOR RECEIVER"/>
    <property type="match status" value="1"/>
</dbReference>
<dbReference type="InterPro" id="IPR001789">
    <property type="entry name" value="Sig_transdc_resp-reg_receiver"/>
</dbReference>
<dbReference type="SMART" id="SM00448">
    <property type="entry name" value="REC"/>
    <property type="match status" value="1"/>
</dbReference>
<dbReference type="OrthoDB" id="2830at2157"/>
<dbReference type="SUPFAM" id="SSF52172">
    <property type="entry name" value="CheY-like"/>
    <property type="match status" value="1"/>
</dbReference>
<dbReference type="CDD" id="cd17534">
    <property type="entry name" value="REC_DC-like"/>
    <property type="match status" value="1"/>
</dbReference>
<dbReference type="InterPro" id="IPR011006">
    <property type="entry name" value="CheY-like_superfamily"/>
</dbReference>
<dbReference type="PROSITE" id="PS50110">
    <property type="entry name" value="RESPONSE_REGULATORY"/>
    <property type="match status" value="1"/>
</dbReference>
<evidence type="ECO:0000313" key="4">
    <source>
        <dbReference type="EMBL" id="PWR75119.1"/>
    </source>
</evidence>
<organism evidence="4 5">
    <name type="scientific">Methanospirillum stamsii</name>
    <dbReference type="NCBI Taxonomy" id="1277351"/>
    <lineage>
        <taxon>Archaea</taxon>
        <taxon>Methanobacteriati</taxon>
        <taxon>Methanobacteriota</taxon>
        <taxon>Stenosarchaea group</taxon>
        <taxon>Methanomicrobia</taxon>
        <taxon>Methanomicrobiales</taxon>
        <taxon>Methanospirillaceae</taxon>
        <taxon>Methanospirillum</taxon>
    </lineage>
</organism>
<dbReference type="GO" id="GO:0006355">
    <property type="term" value="P:regulation of DNA-templated transcription"/>
    <property type="evidence" value="ECO:0007669"/>
    <property type="project" value="InterPro"/>
</dbReference>
<protein>
    <submittedName>
        <fullName evidence="4">Response regulator</fullName>
    </submittedName>
</protein>
<dbReference type="Gene3D" id="3.40.50.2300">
    <property type="match status" value="1"/>
</dbReference>
<dbReference type="InterPro" id="IPR000014">
    <property type="entry name" value="PAS"/>
</dbReference>
<dbReference type="Pfam" id="PF00989">
    <property type="entry name" value="PAS"/>
    <property type="match status" value="1"/>
</dbReference>
<dbReference type="Proteomes" id="UP000245934">
    <property type="component" value="Unassembled WGS sequence"/>
</dbReference>
<feature type="domain" description="Response regulatory" evidence="2">
    <location>
        <begin position="11"/>
        <end position="126"/>
    </location>
</feature>
<evidence type="ECO:0000256" key="1">
    <source>
        <dbReference type="PROSITE-ProRule" id="PRU00169"/>
    </source>
</evidence>
<name>A0A2V2N5M7_9EURY</name>
<dbReference type="SUPFAM" id="SSF55785">
    <property type="entry name" value="PYP-like sensor domain (PAS domain)"/>
    <property type="match status" value="1"/>
</dbReference>
<dbReference type="PANTHER" id="PTHR43228">
    <property type="entry name" value="TWO-COMPONENT RESPONSE REGULATOR"/>
    <property type="match status" value="1"/>
</dbReference>
<proteinExistence type="predicted"/>
<feature type="modified residue" description="4-aspartylphosphate" evidence="1">
    <location>
        <position position="61"/>
    </location>
</feature>
<dbReference type="InterPro" id="IPR052048">
    <property type="entry name" value="ST_Response_Regulator"/>
</dbReference>